<organism evidence="2 3">
    <name type="scientific">Bauldia litoralis</name>
    <dbReference type="NCBI Taxonomy" id="665467"/>
    <lineage>
        <taxon>Bacteria</taxon>
        <taxon>Pseudomonadati</taxon>
        <taxon>Pseudomonadota</taxon>
        <taxon>Alphaproteobacteria</taxon>
        <taxon>Hyphomicrobiales</taxon>
        <taxon>Kaistiaceae</taxon>
        <taxon>Bauldia</taxon>
    </lineage>
</organism>
<evidence type="ECO:0000313" key="2">
    <source>
        <dbReference type="EMBL" id="SDB25669.1"/>
    </source>
</evidence>
<dbReference type="InterPro" id="IPR027417">
    <property type="entry name" value="P-loop_NTPase"/>
</dbReference>
<accession>A0A1G6BYK5</accession>
<name>A0A1G6BYK5_9HYPH</name>
<reference evidence="2 3" key="1">
    <citation type="submission" date="2016-10" db="EMBL/GenBank/DDBJ databases">
        <authorList>
            <person name="de Groot N.N."/>
        </authorList>
    </citation>
    <scope>NUCLEOTIDE SEQUENCE [LARGE SCALE GENOMIC DNA]</scope>
    <source>
        <strain evidence="2 3">ATCC 35022</strain>
    </source>
</reference>
<evidence type="ECO:0000313" key="3">
    <source>
        <dbReference type="Proteomes" id="UP000199071"/>
    </source>
</evidence>
<dbReference type="Gene3D" id="3.40.50.300">
    <property type="entry name" value="P-loop containing nucleotide triphosphate hydrolases"/>
    <property type="match status" value="1"/>
</dbReference>
<dbReference type="SUPFAM" id="SSF52540">
    <property type="entry name" value="P-loop containing nucleoside triphosphate hydrolases"/>
    <property type="match status" value="1"/>
</dbReference>
<feature type="compositionally biased region" description="Pro residues" evidence="1">
    <location>
        <begin position="32"/>
        <end position="42"/>
    </location>
</feature>
<dbReference type="STRING" id="665467.SAMN02982931_02007"/>
<proteinExistence type="predicted"/>
<dbReference type="AlphaFoldDB" id="A0A1G6BYK5"/>
<protein>
    <submittedName>
        <fullName evidence="2">Protein ImuA</fullName>
    </submittedName>
</protein>
<dbReference type="Proteomes" id="UP000199071">
    <property type="component" value="Unassembled WGS sequence"/>
</dbReference>
<gene>
    <name evidence="2" type="ORF">SAMN02982931_02007</name>
</gene>
<feature type="region of interest" description="Disordered" evidence="1">
    <location>
        <begin position="24"/>
        <end position="47"/>
    </location>
</feature>
<dbReference type="PIRSF" id="PIRSF034285">
    <property type="entry name" value="UCP034285"/>
    <property type="match status" value="1"/>
</dbReference>
<keyword evidence="3" id="KW-1185">Reference proteome</keyword>
<sequence length="303" mass="32323">MRASVFMAGDDFAGLRRRIAEIEGRPLGVEAPPSPAVPPQGPERPEAPRLAPRRAEKLLPFGVEGLDCLLGGGLRRNALHEVRAETTRAGSAATGFAAAILARLTVGDDRPLLWVMEEAAVREGGHPHGPGLDRFGLDPGRLIVVVTRRPEETLWVFEEGLRCAGLAGVLGEIRGHPRVLDLTASRRLALRARDGGVMGILLRQAAAAEPGAAATRWLVEPRPAGTLDDFAAGIGRPAWRLHLERNRAGATGRFDLEWDHDARSFALAPLATPALSRPGAALPADRPDLARTAGTVVAYRRTG</sequence>
<evidence type="ECO:0000256" key="1">
    <source>
        <dbReference type="SAM" id="MobiDB-lite"/>
    </source>
</evidence>
<dbReference type="EMBL" id="FMXQ01000003">
    <property type="protein sequence ID" value="SDB25669.1"/>
    <property type="molecule type" value="Genomic_DNA"/>
</dbReference>
<dbReference type="InterPro" id="IPR017026">
    <property type="entry name" value="ImuA"/>
</dbReference>